<evidence type="ECO:0000313" key="3">
    <source>
        <dbReference type="Proteomes" id="UP000269669"/>
    </source>
</evidence>
<gene>
    <name evidence="2" type="ORF">EDE15_1221</name>
</gene>
<evidence type="ECO:0000256" key="1">
    <source>
        <dbReference type="SAM" id="SignalP"/>
    </source>
</evidence>
<dbReference type="Proteomes" id="UP000269669">
    <property type="component" value="Unassembled WGS sequence"/>
</dbReference>
<dbReference type="EMBL" id="RSDW01000001">
    <property type="protein sequence ID" value="RSL15719.1"/>
    <property type="molecule type" value="Genomic_DNA"/>
</dbReference>
<reference evidence="2 3" key="1">
    <citation type="submission" date="2018-12" db="EMBL/GenBank/DDBJ databases">
        <title>Sequencing of bacterial isolates from soil warming experiment in Harvard Forest, Massachusetts, USA.</title>
        <authorList>
            <person name="Deangelis K."/>
        </authorList>
    </citation>
    <scope>NUCLEOTIDE SEQUENCE [LARGE SCALE GENOMIC DNA]</scope>
    <source>
        <strain evidence="2 3">EB153</strain>
    </source>
</reference>
<organism evidence="2 3">
    <name type="scientific">Edaphobacter aggregans</name>
    <dbReference type="NCBI Taxonomy" id="570835"/>
    <lineage>
        <taxon>Bacteria</taxon>
        <taxon>Pseudomonadati</taxon>
        <taxon>Acidobacteriota</taxon>
        <taxon>Terriglobia</taxon>
        <taxon>Terriglobales</taxon>
        <taxon>Acidobacteriaceae</taxon>
        <taxon>Edaphobacter</taxon>
    </lineage>
</organism>
<evidence type="ECO:0000313" key="2">
    <source>
        <dbReference type="EMBL" id="RSL15719.1"/>
    </source>
</evidence>
<proteinExistence type="predicted"/>
<sequence length="272" mass="29737">MRLLILLSLLLFPFSCYGQRTGEAPQLTDGPQAAPPTVAATMDNNSVIKMAKAGLGDDLILQTINTQPGHYSTDADSLVALKDAGISDRIITAMVNKSRKLLTPAPEKPIELSDVNEIGVYYKDHRSDKWTLIDPEIVHIKSGGWIKSTATHGIIKQDHNGHLNGRESKLALQAPIEILIYMPDGVAINEYEFLRFRINSDNREFRILTGGVFHSTGGADRDEVKFDPVKTAPRTYQFTIDRNVGGGEFGILPAGSGNVTNGGKIYTFAITE</sequence>
<feature type="signal peptide" evidence="1">
    <location>
        <begin position="1"/>
        <end position="18"/>
    </location>
</feature>
<dbReference type="AlphaFoldDB" id="A0A428MG42"/>
<feature type="chain" id="PRO_5019408628" evidence="1">
    <location>
        <begin position="19"/>
        <end position="272"/>
    </location>
</feature>
<keyword evidence="1" id="KW-0732">Signal</keyword>
<comment type="caution">
    <text evidence="2">The sequence shown here is derived from an EMBL/GenBank/DDBJ whole genome shotgun (WGS) entry which is preliminary data.</text>
</comment>
<protein>
    <submittedName>
        <fullName evidence="2">Uncharacterized protein</fullName>
    </submittedName>
</protein>
<keyword evidence="3" id="KW-1185">Reference proteome</keyword>
<accession>A0A428MG42</accession>
<dbReference type="RefSeq" id="WP_260472701.1">
    <property type="nucleotide sequence ID" value="NZ_RSDW01000001.1"/>
</dbReference>
<name>A0A428MG42_9BACT</name>